<dbReference type="InterPro" id="IPR006015">
    <property type="entry name" value="Universal_stress_UspA"/>
</dbReference>
<dbReference type="PANTHER" id="PTHR46268">
    <property type="entry name" value="STRESS RESPONSE PROTEIN NHAX"/>
    <property type="match status" value="1"/>
</dbReference>
<name>A0A399F4B8_9DEIN</name>
<proteinExistence type="inferred from homology"/>
<gene>
    <name evidence="5" type="ORF">Mgrana_02527</name>
</gene>
<dbReference type="InterPro" id="IPR014729">
    <property type="entry name" value="Rossmann-like_a/b/a_fold"/>
</dbReference>
<dbReference type="PRINTS" id="PR01438">
    <property type="entry name" value="UNVRSLSTRESS"/>
</dbReference>
<keyword evidence="6" id="KW-1185">Reference proteome</keyword>
<dbReference type="Pfam" id="PF00582">
    <property type="entry name" value="Usp"/>
    <property type="match status" value="2"/>
</dbReference>
<dbReference type="InterPro" id="IPR006016">
    <property type="entry name" value="UspA"/>
</dbReference>
<evidence type="ECO:0000256" key="2">
    <source>
        <dbReference type="ARBA" id="ARBA00022741"/>
    </source>
</evidence>
<comment type="similarity">
    <text evidence="1">Belongs to the universal stress protein A family.</text>
</comment>
<evidence type="ECO:0000259" key="4">
    <source>
        <dbReference type="Pfam" id="PF00582"/>
    </source>
</evidence>
<comment type="caution">
    <text evidence="5">The sequence shown here is derived from an EMBL/GenBank/DDBJ whole genome shotgun (WGS) entry which is preliminary data.</text>
</comment>
<evidence type="ECO:0000256" key="1">
    <source>
        <dbReference type="ARBA" id="ARBA00008791"/>
    </source>
</evidence>
<dbReference type="EMBL" id="QWLB01000038">
    <property type="protein sequence ID" value="RIH91587.1"/>
    <property type="molecule type" value="Genomic_DNA"/>
</dbReference>
<evidence type="ECO:0000313" key="5">
    <source>
        <dbReference type="EMBL" id="RIH91587.1"/>
    </source>
</evidence>
<reference evidence="5 6" key="1">
    <citation type="submission" date="2018-08" db="EMBL/GenBank/DDBJ databases">
        <title>Meiothermus granaticius genome AF-68 sequencing project.</title>
        <authorList>
            <person name="Da Costa M.S."/>
            <person name="Albuquerque L."/>
            <person name="Raposo P."/>
            <person name="Froufe H.J.C."/>
            <person name="Barroso C.S."/>
            <person name="Egas C."/>
        </authorList>
    </citation>
    <scope>NUCLEOTIDE SEQUENCE [LARGE SCALE GENOMIC DNA]</scope>
    <source>
        <strain evidence="5 6">AF-68</strain>
    </source>
</reference>
<organism evidence="5 6">
    <name type="scientific">Meiothermus granaticius NBRC 107808</name>
    <dbReference type="NCBI Taxonomy" id="1227551"/>
    <lineage>
        <taxon>Bacteria</taxon>
        <taxon>Thermotogati</taxon>
        <taxon>Deinococcota</taxon>
        <taxon>Deinococci</taxon>
        <taxon>Thermales</taxon>
        <taxon>Thermaceae</taxon>
        <taxon>Meiothermus</taxon>
    </lineage>
</organism>
<protein>
    <submittedName>
        <fullName evidence="5">Universal stress protein</fullName>
    </submittedName>
</protein>
<dbReference type="Proteomes" id="UP000266178">
    <property type="component" value="Unassembled WGS sequence"/>
</dbReference>
<dbReference type="AlphaFoldDB" id="A0A399F4B8"/>
<evidence type="ECO:0000313" key="6">
    <source>
        <dbReference type="Proteomes" id="UP000266178"/>
    </source>
</evidence>
<accession>A0A399F4B8</accession>
<dbReference type="PANTHER" id="PTHR46268:SF27">
    <property type="entry name" value="UNIVERSAL STRESS PROTEIN RV2623"/>
    <property type="match status" value="1"/>
</dbReference>
<dbReference type="GO" id="GO:0005524">
    <property type="term" value="F:ATP binding"/>
    <property type="evidence" value="ECO:0007669"/>
    <property type="project" value="UniProtKB-KW"/>
</dbReference>
<dbReference type="Gene3D" id="3.40.50.620">
    <property type="entry name" value="HUPs"/>
    <property type="match status" value="2"/>
</dbReference>
<feature type="domain" description="UspA" evidence="4">
    <location>
        <begin position="155"/>
        <end position="308"/>
    </location>
</feature>
<dbReference type="SUPFAM" id="SSF52402">
    <property type="entry name" value="Adenine nucleotide alpha hydrolases-like"/>
    <property type="match status" value="2"/>
</dbReference>
<dbReference type="CDD" id="cd00293">
    <property type="entry name" value="USP-like"/>
    <property type="match status" value="2"/>
</dbReference>
<keyword evidence="2" id="KW-0547">Nucleotide-binding</keyword>
<evidence type="ECO:0000256" key="3">
    <source>
        <dbReference type="ARBA" id="ARBA00022840"/>
    </source>
</evidence>
<feature type="domain" description="UspA" evidence="4">
    <location>
        <begin position="7"/>
        <end position="145"/>
    </location>
</feature>
<keyword evidence="3" id="KW-0067">ATP-binding</keyword>
<sequence length="324" mass="36008">MGLEVDMYTRILLPLDGSPPSEHAAGVGLALAARLKAEVVLLQVLEPHRFQELRDHTEALAQARTVGQALLEHWHKEARRRHIPTVQRLEEQRDIAQAILQTALEQRCDLVILGTHGRTGLPRVLLGSVAERVARLSPLPVLLVRGEGPEKAPEFKRILVALDGSEFSQEALRHADALAGKIGARLSLVHVVPDITQMLAGSGRAWMYANRGALQAQLEAEQKRLREQGQFILKEAQQQCTHCDKLHPILQEAHRYHISERICRVAEAERADLIVLGTHGLSGWRQFFLGSVANEVAHRAKQPVLLVRKPQNEPDEAHLPAPGK</sequence>